<evidence type="ECO:0000313" key="4">
    <source>
        <dbReference type="EMBL" id="SBW20053.1"/>
    </source>
</evidence>
<dbReference type="PANTHER" id="PTHR45919">
    <property type="entry name" value="GDP-MAN:MAN(3)GLCNAC(2)-PP-DOL ALPHA-1,2-MANNOSYLTRANSFERASE"/>
    <property type="match status" value="1"/>
</dbReference>
<dbReference type="InterPro" id="IPR038013">
    <property type="entry name" value="ALG11"/>
</dbReference>
<dbReference type="Pfam" id="PF00534">
    <property type="entry name" value="Glycos_transf_1"/>
    <property type="match status" value="1"/>
</dbReference>
<dbReference type="AlphaFoldDB" id="A0A1C3NVY0"/>
<dbReference type="InterPro" id="IPR001296">
    <property type="entry name" value="Glyco_trans_1"/>
</dbReference>
<dbReference type="Gene3D" id="3.40.50.2000">
    <property type="entry name" value="Glycogen Phosphorylase B"/>
    <property type="match status" value="1"/>
</dbReference>
<dbReference type="GO" id="GO:0016020">
    <property type="term" value="C:membrane"/>
    <property type="evidence" value="ECO:0007669"/>
    <property type="project" value="TreeGrafter"/>
</dbReference>
<evidence type="ECO:0000256" key="2">
    <source>
        <dbReference type="SAM" id="MobiDB-lite"/>
    </source>
</evidence>
<sequence>MGGGERHNGMIAQVLAAEGVRVDILGHSTVDLDALGDHLGLDLSGCRYRLLPDRGDDAVAEASAGYDLFVNGSYMSRLVPRSRHAAYLCFFPTPADHDAAAWRRTAIRACGPLLRGVRPAVGYGTGWYPPEGGRRRQWVWTNGAGVLSVAAGGERQLHADIGRPGASGTVRLRILDAAGQTLASVDVGSAFTPIAVPLPASSTGTELALVSETFTPAAAGGPGVPGAPGTPEGTGTPAGGGAASRDVRQLGVAVSRPRVTDRREGVRARVALRFPWLLADPRDLGYLDSYDVVMANSLYTRDWIRRLWRTDSDILYPPIQVASLTPAEERERSVLSVGRLFAPGLGHAKRQLEMVQWFGELYRSGALPGWRMHVVGGCEDSQLPYLEKIRDAARDLPVEIHPNAPRHEVERLLSTCSVFWSATGYGEDVDRRPWTAEHFGMTTVEAMAGGCVPVVIDHAGQREIVRHGLDGFRWTSPQQLASFTRRLAAEDGMRRRLAASAIARAQEYSDAAFATRWLDIATRHQFYGR</sequence>
<organism evidence="4 5">
    <name type="scientific">Candidatus Protofrankia californiensis</name>
    <dbReference type="NCBI Taxonomy" id="1839754"/>
    <lineage>
        <taxon>Bacteria</taxon>
        <taxon>Bacillati</taxon>
        <taxon>Actinomycetota</taxon>
        <taxon>Actinomycetes</taxon>
        <taxon>Frankiales</taxon>
        <taxon>Frankiaceae</taxon>
        <taxon>Protofrankia</taxon>
    </lineage>
</organism>
<dbReference type="GO" id="GO:0006487">
    <property type="term" value="P:protein N-linked glycosylation"/>
    <property type="evidence" value="ECO:0007669"/>
    <property type="project" value="TreeGrafter"/>
</dbReference>
<dbReference type="GO" id="GO:0004377">
    <property type="term" value="F:GDP-Man:Man(3)GlcNAc(2)-PP-Dol alpha-1,2-mannosyltransferase activity"/>
    <property type="evidence" value="ECO:0007669"/>
    <property type="project" value="InterPro"/>
</dbReference>
<feature type="region of interest" description="Disordered" evidence="2">
    <location>
        <begin position="218"/>
        <end position="243"/>
    </location>
</feature>
<evidence type="ECO:0000259" key="3">
    <source>
        <dbReference type="Pfam" id="PF00534"/>
    </source>
</evidence>
<reference evidence="5" key="1">
    <citation type="submission" date="2016-02" db="EMBL/GenBank/DDBJ databases">
        <authorList>
            <person name="Wibberg D."/>
        </authorList>
    </citation>
    <scope>NUCLEOTIDE SEQUENCE [LARGE SCALE GENOMIC DNA]</scope>
</reference>
<keyword evidence="5" id="KW-1185">Reference proteome</keyword>
<proteinExistence type="predicted"/>
<evidence type="ECO:0000313" key="5">
    <source>
        <dbReference type="Proteomes" id="UP000199013"/>
    </source>
</evidence>
<name>A0A1C3NVY0_9ACTN</name>
<protein>
    <submittedName>
        <fullName evidence="4">Group 1 glycosyl transferase</fullName>
    </submittedName>
</protein>
<keyword evidence="1 4" id="KW-0808">Transferase</keyword>
<gene>
    <name evidence="4" type="ORF">FDG2_1579</name>
</gene>
<dbReference type="SUPFAM" id="SSF53756">
    <property type="entry name" value="UDP-Glycosyltransferase/glycogen phosphorylase"/>
    <property type="match status" value="1"/>
</dbReference>
<feature type="domain" description="Glycosyl transferase family 1" evidence="3">
    <location>
        <begin position="329"/>
        <end position="501"/>
    </location>
</feature>
<dbReference type="Proteomes" id="UP000199013">
    <property type="component" value="Unassembled WGS sequence"/>
</dbReference>
<evidence type="ECO:0000256" key="1">
    <source>
        <dbReference type="ARBA" id="ARBA00022679"/>
    </source>
</evidence>
<dbReference type="PANTHER" id="PTHR45919:SF1">
    <property type="entry name" value="GDP-MAN:MAN(3)GLCNAC(2)-PP-DOL ALPHA-1,2-MANNOSYLTRANSFERASE"/>
    <property type="match status" value="1"/>
</dbReference>
<dbReference type="EMBL" id="FLUV01000652">
    <property type="protein sequence ID" value="SBW20053.1"/>
    <property type="molecule type" value="Genomic_DNA"/>
</dbReference>
<accession>A0A1C3NVY0</accession>